<dbReference type="AlphaFoldDB" id="A0A443KID4"/>
<sequence length="716" mass="76515">MALTVPRAGISAGRAPQLANVPMPQSQTGGIVAAFGERMAQLGQALEDERLGREMTRLKTGMTRDLGTLRLQVEEMGDPEQAGRAWDTGVAEVRSRYLDGQNDDGTPTVDPKLKEDFGLAFDDLSMSHGLAIGGRLMQLRQSQRMAAYYDYSNAVVSQAATTDPGTRDQLFADLDAQIDARVARGDITAEQGAIAKRQSRQTAENTSAITLMQEDPQGLVDMLDGGGMANLDPETRARYRASGMSEVERRKTAALKAAEAADKELRTSWGQRLDDISSIAGNGQRSVDEVWMGSEQVADMARRDPDFARRFDKARAATQLRNDRPGIQLATPDQLNTMIEEEKARPLGAPWEAERLKILTAQRDKAVEGWRKDPIAFARQSDMKVPDLDLTDLDNVPAAIAQRATFAAWLGDSGYATDAAPLDKDEQVRLSAAISEVRDPEQRAKLTGQIAAAMIQRGADPRDIDALSKDPVTKWVSLSEANGAFSSALGGEILRGQEALAAKNLTLPPLKDRQGAAYDALEDLFAGVDGGEQIQSEVTAATDALYAARVRNLDPNSDIQESIWQQALHEVLGGTGAYGTSRQRGGVQNVNGKNTFLPEGVSAGMVTSAIGALANDLRPVSTGPRSGISRGSSAPADAGRAERILKSIADGAMPGINGRALTPSDWQSATFAQVGPDSYALILPYAGGVQAQNIAGDGAYTFSMSKLLAGYGGGRR</sequence>
<protein>
    <submittedName>
        <fullName evidence="1">Uncharacterized protein</fullName>
    </submittedName>
</protein>
<comment type="caution">
    <text evidence="1">The sequence shown here is derived from an EMBL/GenBank/DDBJ whole genome shotgun (WGS) entry which is preliminary data.</text>
</comment>
<dbReference type="RefSeq" id="WP_128235331.1">
    <property type="nucleotide sequence ID" value="NZ_SAUX01000001.1"/>
</dbReference>
<organism evidence="1 2">
    <name type="scientific">Paenirhodobacter populi</name>
    <dbReference type="NCBI Taxonomy" id="2306993"/>
    <lineage>
        <taxon>Bacteria</taxon>
        <taxon>Pseudomonadati</taxon>
        <taxon>Pseudomonadota</taxon>
        <taxon>Alphaproteobacteria</taxon>
        <taxon>Rhodobacterales</taxon>
        <taxon>Rhodobacter group</taxon>
        <taxon>Paenirhodobacter</taxon>
    </lineage>
</organism>
<accession>A0A443KID4</accession>
<name>A0A443KID4_9RHOB</name>
<dbReference type="OrthoDB" id="7840725at2"/>
<reference evidence="1 2" key="2">
    <citation type="submission" date="2019-01" db="EMBL/GenBank/DDBJ databases">
        <authorList>
            <person name="Li Y."/>
        </authorList>
    </citation>
    <scope>NUCLEOTIDE SEQUENCE [LARGE SCALE GENOMIC DNA]</scope>
    <source>
        <strain evidence="1 2">D19-10-3-21</strain>
    </source>
</reference>
<evidence type="ECO:0000313" key="1">
    <source>
        <dbReference type="EMBL" id="RWR32523.1"/>
    </source>
</evidence>
<dbReference type="EMBL" id="SAUX01000001">
    <property type="protein sequence ID" value="RWR32523.1"/>
    <property type="molecule type" value="Genomic_DNA"/>
</dbReference>
<evidence type="ECO:0000313" key="2">
    <source>
        <dbReference type="Proteomes" id="UP000285295"/>
    </source>
</evidence>
<reference evidence="1 2" key="1">
    <citation type="submission" date="2019-01" db="EMBL/GenBank/DDBJ databases">
        <title>Sinorhodobacter populi sp. nov. isolated from the symptomatic bark tissue of Populus euramericana canker.</title>
        <authorList>
            <person name="Xu G."/>
        </authorList>
    </citation>
    <scope>NUCLEOTIDE SEQUENCE [LARGE SCALE GENOMIC DNA]</scope>
    <source>
        <strain evidence="1 2">D19-10-3-21</strain>
    </source>
</reference>
<proteinExistence type="predicted"/>
<gene>
    <name evidence="1" type="ORF">D2T31_00630</name>
</gene>
<dbReference type="Proteomes" id="UP000285295">
    <property type="component" value="Unassembled WGS sequence"/>
</dbReference>